<gene>
    <name evidence="1" type="ORF">CHR53_06970</name>
</gene>
<dbReference type="Proteomes" id="UP000282892">
    <property type="component" value="Chromosome"/>
</dbReference>
<dbReference type="KEGG" id="nmk:CHR53_06970"/>
<evidence type="ECO:0000313" key="2">
    <source>
        <dbReference type="Proteomes" id="UP000282892"/>
    </source>
</evidence>
<dbReference type="EMBL" id="CP022572">
    <property type="protein sequence ID" value="AZU61012.1"/>
    <property type="molecule type" value="Genomic_DNA"/>
</dbReference>
<dbReference type="RefSeq" id="WP_164745626.1">
    <property type="nucleotide sequence ID" value="NZ_CP022572.1"/>
</dbReference>
<organism evidence="1 2">
    <name type="scientific">Neobacillus mesonae</name>
    <dbReference type="NCBI Taxonomy" id="1193713"/>
    <lineage>
        <taxon>Bacteria</taxon>
        <taxon>Bacillati</taxon>
        <taxon>Bacillota</taxon>
        <taxon>Bacilli</taxon>
        <taxon>Bacillales</taxon>
        <taxon>Bacillaceae</taxon>
        <taxon>Neobacillus</taxon>
    </lineage>
</organism>
<protein>
    <submittedName>
        <fullName evidence="1">Uncharacterized protein</fullName>
    </submittedName>
</protein>
<proteinExistence type="predicted"/>
<name>A0A3Q9QT44_9BACI</name>
<dbReference type="InterPro" id="IPR012865">
    <property type="entry name" value="DUF1642"/>
</dbReference>
<sequence>MSEKVTVPKEVAAAIEELREKGFSRYGVIHQASGAVFEGPARVIKRWAFDKEGGTPDRLMLALVNGYEVEQSPEDKIREYYMRCERERIKSAGSESREWLAKTVAIKTTLLFLGIKIEGINTDLKEANA</sequence>
<reference evidence="1 2" key="1">
    <citation type="submission" date="2017-07" db="EMBL/GenBank/DDBJ databases">
        <title>The complete genome sequence of Bacillus mesonae strain H20-5, an efficient strain improving plant abiotic stress resistance.</title>
        <authorList>
            <person name="Kim S.Y."/>
            <person name="Song H."/>
            <person name="Sang M.K."/>
            <person name="Weon H.-Y."/>
            <person name="Song J."/>
        </authorList>
    </citation>
    <scope>NUCLEOTIDE SEQUENCE [LARGE SCALE GENOMIC DNA]</scope>
    <source>
        <strain evidence="1 2">H20-5</strain>
    </source>
</reference>
<dbReference type="Pfam" id="PF07852">
    <property type="entry name" value="DUF1642"/>
    <property type="match status" value="1"/>
</dbReference>
<keyword evidence="2" id="KW-1185">Reference proteome</keyword>
<dbReference type="AlphaFoldDB" id="A0A3Q9QT44"/>
<accession>A0A3Q9QT44</accession>
<evidence type="ECO:0000313" key="1">
    <source>
        <dbReference type="EMBL" id="AZU61012.1"/>
    </source>
</evidence>